<keyword evidence="2" id="KW-0040">ANK repeat</keyword>
<dbReference type="GO" id="GO:0005737">
    <property type="term" value="C:cytoplasm"/>
    <property type="evidence" value="ECO:0007669"/>
    <property type="project" value="TreeGrafter"/>
</dbReference>
<dbReference type="InterPro" id="IPR036770">
    <property type="entry name" value="Ankyrin_rpt-contain_sf"/>
</dbReference>
<evidence type="ECO:0000313" key="3">
    <source>
        <dbReference type="EMBL" id="SVB78356.1"/>
    </source>
</evidence>
<organism evidence="3">
    <name type="scientific">marine metagenome</name>
    <dbReference type="NCBI Taxonomy" id="408172"/>
    <lineage>
        <taxon>unclassified sequences</taxon>
        <taxon>metagenomes</taxon>
        <taxon>ecological metagenomes</taxon>
    </lineage>
</organism>
<accession>A0A382GTD4</accession>
<evidence type="ECO:0000256" key="1">
    <source>
        <dbReference type="ARBA" id="ARBA00022737"/>
    </source>
</evidence>
<dbReference type="InterPro" id="IPR051631">
    <property type="entry name" value="Ankyrin-KH/SAM_domain"/>
</dbReference>
<feature type="non-terminal residue" evidence="3">
    <location>
        <position position="1"/>
    </location>
</feature>
<dbReference type="PROSITE" id="PS50088">
    <property type="entry name" value="ANK_REPEAT"/>
    <property type="match status" value="7"/>
</dbReference>
<dbReference type="AlphaFoldDB" id="A0A382GTD4"/>
<reference evidence="3" key="1">
    <citation type="submission" date="2018-05" db="EMBL/GenBank/DDBJ databases">
        <authorList>
            <person name="Lanie J.A."/>
            <person name="Ng W.-L."/>
            <person name="Kazmierczak K.M."/>
            <person name="Andrzejewski T.M."/>
            <person name="Davidsen T.M."/>
            <person name="Wayne K.J."/>
            <person name="Tettelin H."/>
            <person name="Glass J.I."/>
            <person name="Rusch D."/>
            <person name="Podicherti R."/>
            <person name="Tsui H.-C.T."/>
            <person name="Winkler M.E."/>
        </authorList>
    </citation>
    <scope>NUCLEOTIDE SEQUENCE</scope>
</reference>
<keyword evidence="1" id="KW-0677">Repeat</keyword>
<dbReference type="PANTHER" id="PTHR23206">
    <property type="entry name" value="MASK PROTEIN"/>
    <property type="match status" value="1"/>
</dbReference>
<dbReference type="Pfam" id="PF12796">
    <property type="entry name" value="Ank_2"/>
    <property type="match status" value="3"/>
</dbReference>
<dbReference type="SMART" id="SM00248">
    <property type="entry name" value="ANK"/>
    <property type="match status" value="8"/>
</dbReference>
<name>A0A382GTD4_9ZZZZ</name>
<proteinExistence type="predicted"/>
<dbReference type="Gene3D" id="1.25.40.20">
    <property type="entry name" value="Ankyrin repeat-containing domain"/>
    <property type="match status" value="3"/>
</dbReference>
<feature type="non-terminal residue" evidence="3">
    <location>
        <position position="388"/>
    </location>
</feature>
<dbReference type="InterPro" id="IPR002110">
    <property type="entry name" value="Ankyrin_rpt"/>
</dbReference>
<dbReference type="SUPFAM" id="SSF48403">
    <property type="entry name" value="Ankyrin repeat"/>
    <property type="match status" value="1"/>
</dbReference>
<dbReference type="GO" id="GO:0045087">
    <property type="term" value="P:innate immune response"/>
    <property type="evidence" value="ECO:0007669"/>
    <property type="project" value="TreeGrafter"/>
</dbReference>
<dbReference type="PROSITE" id="PS50297">
    <property type="entry name" value="ANK_REP_REGION"/>
    <property type="match status" value="7"/>
</dbReference>
<gene>
    <name evidence="3" type="ORF">METZ01_LOCUS231210</name>
</gene>
<dbReference type="EMBL" id="UINC01057334">
    <property type="protein sequence ID" value="SVB78356.1"/>
    <property type="molecule type" value="Genomic_DNA"/>
</dbReference>
<sequence length="388" mass="40797">VRRSVSSDYALRATALCAHADFHRSPFVEGLRVACGIGLVLANLLVLTVANTNAQDTDLRLIDAVKRQDTEAVRVLLEEPVNVDASQVDGATALHWAAYLDDVDTLRMLVDAGADPGFANTHRVVPLSLACANANVEAVELLLAAGADANAAVSTGETLLMSCARTGNVAAVTALLAHGAQVNATESEDDQTALMWAVAQRHTAVVHALIDGGADVHRRSRVRRLVISRRLQSNLKYGELGRRYGTDAEETEVGGYTAFLFAARQGDVDSARLLLAAGANVDDASPDGRSALLVATHSGHRALVEFLLAEGANPNAAAAGYTALHAAVLQGDRAIVEALLARGARPNAQVTEATKVTRNGQVLMIGEHLLGATPFALAAKFAEVEIMR</sequence>
<evidence type="ECO:0000256" key="2">
    <source>
        <dbReference type="ARBA" id="ARBA00023043"/>
    </source>
</evidence>
<protein>
    <submittedName>
        <fullName evidence="3">Uncharacterized protein</fullName>
    </submittedName>
</protein>
<dbReference type="PRINTS" id="PR01415">
    <property type="entry name" value="ANKYRIN"/>
</dbReference>
<dbReference type="PANTHER" id="PTHR23206:SF7">
    <property type="entry name" value="PROTEIN KINASE DOMAIN-CONTAINING PROTEIN"/>
    <property type="match status" value="1"/>
</dbReference>